<evidence type="ECO:0000313" key="1">
    <source>
        <dbReference type="EMBL" id="EEI82942.1"/>
    </source>
</evidence>
<name>C2CHI7_9FIRM</name>
<organism evidence="1 2">
    <name type="scientific">Anaerococcus tetradius ATCC 35098</name>
    <dbReference type="NCBI Taxonomy" id="525255"/>
    <lineage>
        <taxon>Bacteria</taxon>
        <taxon>Bacillati</taxon>
        <taxon>Bacillota</taxon>
        <taxon>Tissierellia</taxon>
        <taxon>Tissierellales</taxon>
        <taxon>Peptoniphilaceae</taxon>
        <taxon>Anaerococcus</taxon>
    </lineage>
</organism>
<dbReference type="Pfam" id="PF05339">
    <property type="entry name" value="DUF739"/>
    <property type="match status" value="1"/>
</dbReference>
<dbReference type="HOGENOM" id="CLU_066192_46_5_9"/>
<proteinExistence type="predicted"/>
<dbReference type="Proteomes" id="UP000003744">
    <property type="component" value="Unassembled WGS sequence"/>
</dbReference>
<dbReference type="EMBL" id="ACGC01000049">
    <property type="protein sequence ID" value="EEI82942.1"/>
    <property type="molecule type" value="Genomic_DNA"/>
</dbReference>
<evidence type="ECO:0000313" key="2">
    <source>
        <dbReference type="Proteomes" id="UP000003744"/>
    </source>
</evidence>
<sequence>MIKENFGNLSDYAKYIGISTTSLNERLNNRLPFKQDEMEKSIIGFSVKPDMIDDLFFCKLNTENRIN</sequence>
<dbReference type="eggNOG" id="ENOG5033IZ2">
    <property type="taxonomic scope" value="Bacteria"/>
</dbReference>
<dbReference type="AlphaFoldDB" id="C2CHI7"/>
<comment type="caution">
    <text evidence="1">The sequence shown here is derived from an EMBL/GenBank/DDBJ whole genome shotgun (WGS) entry which is preliminary data.</text>
</comment>
<reference evidence="1 2" key="1">
    <citation type="submission" date="2009-01" db="EMBL/GenBank/DDBJ databases">
        <authorList>
            <person name="Qin X."/>
            <person name="Bachman B."/>
            <person name="Battles P."/>
            <person name="Bell A."/>
            <person name="Bess C."/>
            <person name="Bickham C."/>
            <person name="Chaboub L."/>
            <person name="Chen D."/>
            <person name="Coyle M."/>
            <person name="Deiros D.R."/>
            <person name="Dinh H."/>
            <person name="Forbes L."/>
            <person name="Fowler G."/>
            <person name="Francisco L."/>
            <person name="Fu Q."/>
            <person name="Gubbala S."/>
            <person name="Hale W."/>
            <person name="Han Y."/>
            <person name="Hemphill L."/>
            <person name="Highlander S.K."/>
            <person name="Hirani K."/>
            <person name="Hogues M."/>
            <person name="Jackson L."/>
            <person name="Jakkamsetti A."/>
            <person name="Javaid M."/>
            <person name="Jiang H."/>
            <person name="Korchina V."/>
            <person name="Kovar C."/>
            <person name="Lara F."/>
            <person name="Lee S."/>
            <person name="Mata R."/>
            <person name="Mathew T."/>
            <person name="Moen C."/>
            <person name="Morales K."/>
            <person name="Munidasa M."/>
            <person name="Nazareth L."/>
            <person name="Ngo R."/>
            <person name="Nguyen L."/>
            <person name="Okwuonu G."/>
            <person name="Ongeri F."/>
            <person name="Patil S."/>
            <person name="Petrosino J."/>
            <person name="Pham C."/>
            <person name="Pham P."/>
            <person name="Pu L.-L."/>
            <person name="Puazo M."/>
            <person name="Raj R."/>
            <person name="Reid J."/>
            <person name="Rouhana J."/>
            <person name="Saada N."/>
            <person name="Shang Y."/>
            <person name="Simmons D."/>
            <person name="Thornton R."/>
            <person name="Warren J."/>
            <person name="Weissenberger G."/>
            <person name="Zhang J."/>
            <person name="Zhang L."/>
            <person name="Zhou C."/>
            <person name="Zhu D."/>
            <person name="Muzny D."/>
            <person name="Worley K."/>
            <person name="Gibbs R."/>
        </authorList>
    </citation>
    <scope>NUCLEOTIDE SEQUENCE [LARGE SCALE GENOMIC DNA]</scope>
    <source>
        <strain evidence="1 2">ATCC 35098</strain>
    </source>
</reference>
<protein>
    <recommendedName>
        <fullName evidence="3">Toxin-antitoxin system, antitoxin component, Xre family</fullName>
    </recommendedName>
</protein>
<evidence type="ECO:0008006" key="3">
    <source>
        <dbReference type="Google" id="ProtNLM"/>
    </source>
</evidence>
<gene>
    <name evidence="1" type="ORF">HMPREF0077_0947</name>
</gene>
<dbReference type="InterPro" id="IPR008003">
    <property type="entry name" value="DUF739"/>
</dbReference>
<accession>C2CHI7</accession>